<feature type="domain" description="Aldehyde dehydrogenase" evidence="7">
    <location>
        <begin position="28"/>
        <end position="480"/>
    </location>
</feature>
<dbReference type="HOGENOM" id="CLU_005391_0_0_1"/>
<comment type="similarity">
    <text evidence="1 6">Belongs to the aldehyde dehydrogenase family.</text>
</comment>
<dbReference type="SUPFAM" id="SSF53720">
    <property type="entry name" value="ALDH-like"/>
    <property type="match status" value="1"/>
</dbReference>
<dbReference type="InterPro" id="IPR044086">
    <property type="entry name" value="LUC3-like"/>
</dbReference>
<protein>
    <recommendedName>
        <fullName evidence="3">aldehyde dehydrogenase (NAD(+))</fullName>
        <ecNumber evidence="3">1.2.1.3</ecNumber>
    </recommendedName>
</protein>
<dbReference type="Gene3D" id="3.40.605.10">
    <property type="entry name" value="Aldehyde Dehydrogenase, Chain A, domain 1"/>
    <property type="match status" value="1"/>
</dbReference>
<evidence type="ECO:0000256" key="3">
    <source>
        <dbReference type="ARBA" id="ARBA00024226"/>
    </source>
</evidence>
<dbReference type="RefSeq" id="XP_013315633.1">
    <property type="nucleotide sequence ID" value="XM_013460179.1"/>
</dbReference>
<evidence type="ECO:0000256" key="4">
    <source>
        <dbReference type="ARBA" id="ARBA00049194"/>
    </source>
</evidence>
<accession>A0A0D2F5B9</accession>
<keyword evidence="9" id="KW-1185">Reference proteome</keyword>
<evidence type="ECO:0000256" key="2">
    <source>
        <dbReference type="ARBA" id="ARBA00023002"/>
    </source>
</evidence>
<name>A0A0D2F5B9_9EURO</name>
<dbReference type="FunFam" id="3.40.605.10:FF:000007">
    <property type="entry name" value="NAD/NADP-dependent betaine aldehyde dehydrogenase"/>
    <property type="match status" value="1"/>
</dbReference>
<dbReference type="InterPro" id="IPR016162">
    <property type="entry name" value="Ald_DH_N"/>
</dbReference>
<evidence type="ECO:0000256" key="6">
    <source>
        <dbReference type="RuleBase" id="RU003345"/>
    </source>
</evidence>
<dbReference type="GeneID" id="25329273"/>
<dbReference type="EC" id="1.2.1.3" evidence="3"/>
<evidence type="ECO:0000259" key="7">
    <source>
        <dbReference type="Pfam" id="PF00171"/>
    </source>
</evidence>
<feature type="active site" evidence="5">
    <location>
        <position position="251"/>
    </location>
</feature>
<dbReference type="Gene3D" id="3.40.309.10">
    <property type="entry name" value="Aldehyde Dehydrogenase, Chain A, domain 2"/>
    <property type="match status" value="1"/>
</dbReference>
<dbReference type="PANTHER" id="PTHR11699">
    <property type="entry name" value="ALDEHYDE DEHYDROGENASE-RELATED"/>
    <property type="match status" value="1"/>
</dbReference>
<dbReference type="STRING" id="348802.A0A0D2F5B9"/>
<proteinExistence type="inferred from homology"/>
<gene>
    <name evidence="8" type="ORF">PV05_07365</name>
</gene>
<dbReference type="InterPro" id="IPR029510">
    <property type="entry name" value="Ald_DH_CS_GLU"/>
</dbReference>
<organism evidence="8 9">
    <name type="scientific">Exophiala xenobiotica</name>
    <dbReference type="NCBI Taxonomy" id="348802"/>
    <lineage>
        <taxon>Eukaryota</taxon>
        <taxon>Fungi</taxon>
        <taxon>Dikarya</taxon>
        <taxon>Ascomycota</taxon>
        <taxon>Pezizomycotina</taxon>
        <taxon>Eurotiomycetes</taxon>
        <taxon>Chaetothyriomycetidae</taxon>
        <taxon>Chaetothyriales</taxon>
        <taxon>Herpotrichiellaceae</taxon>
        <taxon>Exophiala</taxon>
    </lineage>
</organism>
<dbReference type="InterPro" id="IPR016161">
    <property type="entry name" value="Ald_DH/histidinol_DH"/>
</dbReference>
<evidence type="ECO:0000256" key="5">
    <source>
        <dbReference type="PROSITE-ProRule" id="PRU10007"/>
    </source>
</evidence>
<reference evidence="8 9" key="1">
    <citation type="submission" date="2015-01" db="EMBL/GenBank/DDBJ databases">
        <title>The Genome Sequence of Exophiala xenobiotica CBS118157.</title>
        <authorList>
            <consortium name="The Broad Institute Genomics Platform"/>
            <person name="Cuomo C."/>
            <person name="de Hoog S."/>
            <person name="Gorbushina A."/>
            <person name="Stielow B."/>
            <person name="Teixiera M."/>
            <person name="Abouelleil A."/>
            <person name="Chapman S.B."/>
            <person name="Priest M."/>
            <person name="Young S.K."/>
            <person name="Wortman J."/>
            <person name="Nusbaum C."/>
            <person name="Birren B."/>
        </authorList>
    </citation>
    <scope>NUCLEOTIDE SEQUENCE [LARGE SCALE GENOMIC DNA]</scope>
    <source>
        <strain evidence="8 9">CBS 118157</strain>
    </source>
</reference>
<evidence type="ECO:0000256" key="1">
    <source>
        <dbReference type="ARBA" id="ARBA00009986"/>
    </source>
</evidence>
<keyword evidence="2 6" id="KW-0560">Oxidoreductase</keyword>
<comment type="catalytic activity">
    <reaction evidence="4">
        <text>an aldehyde + NAD(+) + H2O = a carboxylate + NADH + 2 H(+)</text>
        <dbReference type="Rhea" id="RHEA:16185"/>
        <dbReference type="ChEBI" id="CHEBI:15377"/>
        <dbReference type="ChEBI" id="CHEBI:15378"/>
        <dbReference type="ChEBI" id="CHEBI:17478"/>
        <dbReference type="ChEBI" id="CHEBI:29067"/>
        <dbReference type="ChEBI" id="CHEBI:57540"/>
        <dbReference type="ChEBI" id="CHEBI:57945"/>
        <dbReference type="EC" id="1.2.1.3"/>
    </reaction>
</comment>
<dbReference type="GO" id="GO:0004029">
    <property type="term" value="F:aldehyde dehydrogenase (NAD+) activity"/>
    <property type="evidence" value="ECO:0007669"/>
    <property type="project" value="UniProtKB-EC"/>
</dbReference>
<dbReference type="OrthoDB" id="310895at2759"/>
<dbReference type="FunFam" id="3.40.309.10:FF:000009">
    <property type="entry name" value="Aldehyde dehydrogenase A"/>
    <property type="match status" value="1"/>
</dbReference>
<evidence type="ECO:0000313" key="8">
    <source>
        <dbReference type="EMBL" id="KIW55049.1"/>
    </source>
</evidence>
<dbReference type="Pfam" id="PF00171">
    <property type="entry name" value="Aldedh"/>
    <property type="match status" value="1"/>
</dbReference>
<dbReference type="CDD" id="cd07106">
    <property type="entry name" value="ALDH_AldA-AAD23400"/>
    <property type="match status" value="1"/>
</dbReference>
<dbReference type="AlphaFoldDB" id="A0A0D2F5B9"/>
<evidence type="ECO:0000313" key="9">
    <source>
        <dbReference type="Proteomes" id="UP000054342"/>
    </source>
</evidence>
<dbReference type="EMBL" id="KN847320">
    <property type="protein sequence ID" value="KIW55049.1"/>
    <property type="molecule type" value="Genomic_DNA"/>
</dbReference>
<dbReference type="InterPro" id="IPR015590">
    <property type="entry name" value="Aldehyde_DH_dom"/>
</dbReference>
<sequence length="485" mass="52564">MAPSRLETISFTTFYNIVNAEPRYAKTEYHGVDPTTGDPNWDVPVATAIDVEDAVAAANKAFEQWKTTTWGYRTERIARFKDALEAYKEEMTDLLAKETGKPRQFAAAEVDNCFKFMDWHIGLKEPKGETYDLPEKYVVNKFVPLGVAAAICPWNFPLLLSLGKVLPAVQMGNAVIVKPSPFTPYTALKMVEIANQAFPPGLVQALGGDDKLGPMLVEHPDIHKISFTGSTATGKKVMAAAAKTVKRVTLEMGGNDACIVLPDADIAKVAPLVAMGAFFNTAQVCIASKRIYVHSSMYEPFLAALTAVTRSLKVGSSNDEGVMLGPVQNVMQYDKVKSFFRDAQEQGYKFALGGSGDGDSSKGKGKGYFINPAIIDNPPDDSYIVREEPFGPIVPVQKYEDLDDAVRRANDTKQGLGATVFGKDEQLLQDVAERLEAGSVWVNTFPDPGPEAQFGGVKESGIGTEFGTMGVLAYANVKSITTVKG</sequence>
<dbReference type="Proteomes" id="UP000054342">
    <property type="component" value="Unassembled WGS sequence"/>
</dbReference>
<dbReference type="InterPro" id="IPR016163">
    <property type="entry name" value="Ald_DH_C"/>
</dbReference>
<dbReference type="PROSITE" id="PS00687">
    <property type="entry name" value="ALDEHYDE_DEHYDR_GLU"/>
    <property type="match status" value="1"/>
</dbReference>